<dbReference type="Proteomes" id="UP000448575">
    <property type="component" value="Unassembled WGS sequence"/>
</dbReference>
<evidence type="ECO:0008006" key="3">
    <source>
        <dbReference type="Google" id="ProtNLM"/>
    </source>
</evidence>
<sequence length="119" mass="13020">MISDMYHTKGHADDLAANLGLKPNGQTVSDERRRVWLKLGNEIGRLDGLSSAKRTALESIVTARFGTLDASVQEIIHEKIGMATLKQLDRWILLAATGKTIDDVFLLPRQARPQPGGGD</sequence>
<evidence type="ECO:0000313" key="2">
    <source>
        <dbReference type="Proteomes" id="UP000448575"/>
    </source>
</evidence>
<comment type="caution">
    <text evidence="1">The sequence shown here is derived from an EMBL/GenBank/DDBJ whole genome shotgun (WGS) entry which is preliminary data.</text>
</comment>
<name>A0A6N9HGF0_9BURK</name>
<keyword evidence="2" id="KW-1185">Reference proteome</keyword>
<proteinExistence type="predicted"/>
<protein>
    <recommendedName>
        <fullName evidence="3">DUF4351 domain-containing protein</fullName>
    </recommendedName>
</protein>
<gene>
    <name evidence="1" type="ORF">GTP41_10440</name>
</gene>
<evidence type="ECO:0000313" key="1">
    <source>
        <dbReference type="EMBL" id="MYN02516.1"/>
    </source>
</evidence>
<organism evidence="1 2">
    <name type="scientific">Pseudoduganella guangdongensis</name>
    <dbReference type="NCBI Taxonomy" id="2692179"/>
    <lineage>
        <taxon>Bacteria</taxon>
        <taxon>Pseudomonadati</taxon>
        <taxon>Pseudomonadota</taxon>
        <taxon>Betaproteobacteria</taxon>
        <taxon>Burkholderiales</taxon>
        <taxon>Oxalobacteraceae</taxon>
        <taxon>Telluria group</taxon>
        <taxon>Pseudoduganella</taxon>
    </lineage>
</organism>
<dbReference type="EMBL" id="WWCJ01000006">
    <property type="protein sequence ID" value="MYN02516.1"/>
    <property type="molecule type" value="Genomic_DNA"/>
</dbReference>
<reference evidence="1 2" key="1">
    <citation type="submission" date="2019-12" db="EMBL/GenBank/DDBJ databases">
        <title>Novel species isolated from a subtropical stream in China.</title>
        <authorList>
            <person name="Lu H."/>
        </authorList>
    </citation>
    <scope>NUCLEOTIDE SEQUENCE [LARGE SCALE GENOMIC DNA]</scope>
    <source>
        <strain evidence="1 2">DS3</strain>
    </source>
</reference>
<dbReference type="AlphaFoldDB" id="A0A6N9HGF0"/>
<accession>A0A6N9HGF0</accession>
<dbReference type="RefSeq" id="WP_161025512.1">
    <property type="nucleotide sequence ID" value="NZ_WWCJ01000006.1"/>
</dbReference>